<dbReference type="InterPro" id="IPR002110">
    <property type="entry name" value="Ankyrin_rpt"/>
</dbReference>
<dbReference type="Proteomes" id="UP000698800">
    <property type="component" value="Unassembled WGS sequence"/>
</dbReference>
<dbReference type="GO" id="GO:0019706">
    <property type="term" value="F:protein-cysteine S-palmitoyltransferase activity"/>
    <property type="evidence" value="ECO:0007669"/>
    <property type="project" value="UniProtKB-EC"/>
</dbReference>
<dbReference type="PANTHER" id="PTHR24161">
    <property type="entry name" value="ANK_REP_REGION DOMAIN-CONTAINING PROTEIN-RELATED"/>
    <property type="match status" value="1"/>
</dbReference>
<dbReference type="SMART" id="SM00248">
    <property type="entry name" value="ANK"/>
    <property type="match status" value="13"/>
</dbReference>
<feature type="repeat" description="ANK" evidence="4">
    <location>
        <begin position="893"/>
        <end position="925"/>
    </location>
</feature>
<dbReference type="Pfam" id="PF00023">
    <property type="entry name" value="Ank"/>
    <property type="match status" value="1"/>
</dbReference>
<dbReference type="Pfam" id="PF13637">
    <property type="entry name" value="Ank_4"/>
    <property type="match status" value="1"/>
</dbReference>
<evidence type="ECO:0000313" key="8">
    <source>
        <dbReference type="Proteomes" id="UP000698800"/>
    </source>
</evidence>
<feature type="repeat" description="ANK" evidence="4">
    <location>
        <begin position="1055"/>
        <end position="1087"/>
    </location>
</feature>
<evidence type="ECO:0000256" key="1">
    <source>
        <dbReference type="ARBA" id="ARBA00012210"/>
    </source>
</evidence>
<feature type="region of interest" description="Disordered" evidence="5">
    <location>
        <begin position="1248"/>
        <end position="1268"/>
    </location>
</feature>
<dbReference type="PRINTS" id="PR01415">
    <property type="entry name" value="ANKYRIN"/>
</dbReference>
<evidence type="ECO:0000313" key="7">
    <source>
        <dbReference type="EMBL" id="KAH0538032.1"/>
    </source>
</evidence>
<dbReference type="Pfam" id="PF24883">
    <property type="entry name" value="NPHP3_N"/>
    <property type="match status" value="1"/>
</dbReference>
<evidence type="ECO:0000259" key="6">
    <source>
        <dbReference type="Pfam" id="PF24883"/>
    </source>
</evidence>
<feature type="repeat" description="ANK" evidence="4">
    <location>
        <begin position="1088"/>
        <end position="1120"/>
    </location>
</feature>
<keyword evidence="3 4" id="KW-0040">ANK repeat</keyword>
<dbReference type="InterPro" id="IPR036770">
    <property type="entry name" value="Ankyrin_rpt-contain_sf"/>
</dbReference>
<dbReference type="Gene3D" id="3.40.50.300">
    <property type="entry name" value="P-loop containing nucleotide triphosphate hydrolases"/>
    <property type="match status" value="1"/>
</dbReference>
<accession>A0A9P8I3F6</accession>
<dbReference type="PROSITE" id="PS50297">
    <property type="entry name" value="ANK_REP_REGION"/>
    <property type="match status" value="6"/>
</dbReference>
<feature type="domain" description="Nephrocystin 3-like N-terminal" evidence="6">
    <location>
        <begin position="380"/>
        <end position="554"/>
    </location>
</feature>
<evidence type="ECO:0000256" key="4">
    <source>
        <dbReference type="PROSITE-ProRule" id="PRU00023"/>
    </source>
</evidence>
<dbReference type="Gene3D" id="1.25.40.20">
    <property type="entry name" value="Ankyrin repeat-containing domain"/>
    <property type="match status" value="2"/>
</dbReference>
<keyword evidence="2" id="KW-0677">Repeat</keyword>
<dbReference type="Pfam" id="PF12796">
    <property type="entry name" value="Ank_2"/>
    <property type="match status" value="3"/>
</dbReference>
<evidence type="ECO:0000256" key="3">
    <source>
        <dbReference type="ARBA" id="ARBA00023043"/>
    </source>
</evidence>
<dbReference type="OrthoDB" id="194358at2759"/>
<dbReference type="PROSITE" id="PS50088">
    <property type="entry name" value="ANK_REPEAT"/>
    <property type="match status" value="7"/>
</dbReference>
<dbReference type="InterPro" id="IPR027417">
    <property type="entry name" value="P-loop_NTPase"/>
</dbReference>
<dbReference type="InterPro" id="IPR056884">
    <property type="entry name" value="NPHP3-like_N"/>
</dbReference>
<dbReference type="SUPFAM" id="SSF52540">
    <property type="entry name" value="P-loop containing nucleoside triphosphate hydrolases"/>
    <property type="match status" value="1"/>
</dbReference>
<feature type="repeat" description="ANK" evidence="4">
    <location>
        <begin position="1187"/>
        <end position="1219"/>
    </location>
</feature>
<gene>
    <name evidence="7" type="ORF">FGG08_005344</name>
</gene>
<dbReference type="Gene3D" id="3.40.50.1820">
    <property type="entry name" value="alpha/beta hydrolase"/>
    <property type="match status" value="1"/>
</dbReference>
<evidence type="ECO:0000256" key="2">
    <source>
        <dbReference type="ARBA" id="ARBA00022737"/>
    </source>
</evidence>
<dbReference type="PANTHER" id="PTHR24161:SF85">
    <property type="entry name" value="PALMITOYLTRANSFERASE HIP14"/>
    <property type="match status" value="1"/>
</dbReference>
<protein>
    <recommendedName>
        <fullName evidence="1">protein S-acyltransferase</fullName>
        <ecNumber evidence="1">2.3.1.225</ecNumber>
    </recommendedName>
</protein>
<name>A0A9P8I3F6_9PEZI</name>
<feature type="repeat" description="ANK" evidence="4">
    <location>
        <begin position="1121"/>
        <end position="1153"/>
    </location>
</feature>
<proteinExistence type="predicted"/>
<feature type="repeat" description="ANK" evidence="4">
    <location>
        <begin position="1220"/>
        <end position="1252"/>
    </location>
</feature>
<feature type="repeat" description="ANK" evidence="4">
    <location>
        <begin position="1154"/>
        <end position="1186"/>
    </location>
</feature>
<dbReference type="SUPFAM" id="SSF53474">
    <property type="entry name" value="alpha/beta-Hydrolases"/>
    <property type="match status" value="1"/>
</dbReference>
<organism evidence="7 8">
    <name type="scientific">Glutinoglossum americanum</name>
    <dbReference type="NCBI Taxonomy" id="1670608"/>
    <lineage>
        <taxon>Eukaryota</taxon>
        <taxon>Fungi</taxon>
        <taxon>Dikarya</taxon>
        <taxon>Ascomycota</taxon>
        <taxon>Pezizomycotina</taxon>
        <taxon>Geoglossomycetes</taxon>
        <taxon>Geoglossales</taxon>
        <taxon>Geoglossaceae</taxon>
        <taxon>Glutinoglossum</taxon>
    </lineage>
</organism>
<dbReference type="InterPro" id="IPR029058">
    <property type="entry name" value="AB_hydrolase_fold"/>
</dbReference>
<reference evidence="7" key="1">
    <citation type="submission" date="2021-03" db="EMBL/GenBank/DDBJ databases">
        <title>Comparative genomics and phylogenomic investigation of the class Geoglossomycetes provide insights into ecological specialization and systematics.</title>
        <authorList>
            <person name="Melie T."/>
            <person name="Pirro S."/>
            <person name="Miller A.N."/>
            <person name="Quandt A."/>
        </authorList>
    </citation>
    <scope>NUCLEOTIDE SEQUENCE</scope>
    <source>
        <strain evidence="7">GBOQ0MN5Z8</strain>
    </source>
</reference>
<dbReference type="EC" id="2.3.1.225" evidence="1"/>
<keyword evidence="8" id="KW-1185">Reference proteome</keyword>
<sequence>MDACNVGVKLPTEADVRLEGLTVLADPPSAAIDVVFVHGFTGHPRRTWTYFGEVSQDNGTTHNNDSRERPSKFRRLIGSDSKRAVANKTVFWPQDLLPTTLTNARVLTYGYDSNIRHRLGAPASKSTVYDLGHNLLLSLEARRSSQPSRPLIFVAHSLGGIIVKEALRRSEGQQAHHSHLYSIYDATIALICFGTPHSGADPRGVVYRAAETVVRLAGFVVNDQLVNSLLPSSERLRELRDEFSRMSRSKNWMLYSFQEQYGLKFLNGDKVVEDTSSAFGDSTIEITQHIAGNHMDMCRFKGLDDGEYEKVTAAFRRISQVIEDNAGQLGLCSEMSPSSVEQPKFTAAATEEQKKACLDSLSFQQIDARLMNIKKAHERTCNWLFEQLEYQKWLNRDLIYEHHGFLWIKGKPGAGKSTMMKHALLKTKKASRGATIISFFFNARGSILEKSTLGMYRSLLFQLLTALPALQDLFVPIFLMKPNHNDIYGWNAEELQEFFITAIEDLQQHRLVCFIDALDECEENEVRKMVEFLESLAEAALSSGTSLNICLSSRHYPHISIQNGIQLDIDRQGGHDNDISTYVQSKFKAPASKQMDDIKAEILSRASGVFLWVVLVVQMLNKAYDHGQIHTLRRRLNEIPDELDELFADILMRDVETRDESILCLQWLLFTQRPLKREELYFAVLSGTEPTALGQWNPAEVSHETIDRFILSCSKGLAEVSKDQTVQFIHETVRDFFLLRNGLAQLQPDLTANMTGLSQEQLKRCCYQYIITDMFKDFFNDALPCANSQAAKDLRKIASEAFPFLEYAVNNIFIHADAAQSWGISQKELLREFEPPNSKMHKWANLNSIFQRYDIRRYTPEVKVLYILSEKNLLNLVRVLLDGEADIDATGERYGSAIQAAAVNGHERIVQILIGAGANVNVAGGEHCHPLIAAAIKGHDKVVQVLLEGEAIIAQDVLDSYLSIFTKLENEVIVQLLLERGADPDSKDPAGKKALRWAVRNGHETIVRLLLANPKVDPDSKDTTGRTPLWWTIRNDVITRMLLEKGANPNCAGPGGQTLLCCAASAGLESRVRTLLENGADPNSLGAGGQTPLWCAAYGGHESIARLLLENGVDPNFAATVRRTPLWQATSNGHEFIVRLLLKSGADPNPERLYRESPLTEAASKGHEAIVRLLLENGAILHSKDYNGRAPLSEAARNGHEAIVRLLLENGANLDFRGDDGRTPLSQAARNGHEAIVRLLLENGASLNSKDGSGRTSLSQAARNGHESVVRLLEEQQRKHIE</sequence>
<dbReference type="SUPFAM" id="SSF48403">
    <property type="entry name" value="Ankyrin repeat"/>
    <property type="match status" value="2"/>
</dbReference>
<dbReference type="EMBL" id="JAGHQL010000125">
    <property type="protein sequence ID" value="KAH0538032.1"/>
    <property type="molecule type" value="Genomic_DNA"/>
</dbReference>
<comment type="caution">
    <text evidence="7">The sequence shown here is derived from an EMBL/GenBank/DDBJ whole genome shotgun (WGS) entry which is preliminary data.</text>
</comment>
<evidence type="ECO:0000256" key="5">
    <source>
        <dbReference type="SAM" id="MobiDB-lite"/>
    </source>
</evidence>
<feature type="compositionally biased region" description="Polar residues" evidence="5">
    <location>
        <begin position="1248"/>
        <end position="1262"/>
    </location>
</feature>